<dbReference type="InterPro" id="IPR004035">
    <property type="entry name" value="Endouclease-III_FeS-bd_BS"/>
</dbReference>
<keyword evidence="5" id="KW-0479">Metal-binding</keyword>
<dbReference type="SMART" id="SM00478">
    <property type="entry name" value="ENDO3c"/>
    <property type="match status" value="1"/>
</dbReference>
<evidence type="ECO:0000256" key="17">
    <source>
        <dbReference type="SAM" id="MobiDB-lite"/>
    </source>
</evidence>
<keyword evidence="4" id="KW-0004">4Fe-4S</keyword>
<dbReference type="InterPro" id="IPR023170">
    <property type="entry name" value="HhH_base_excis_C"/>
</dbReference>
<comment type="similarity">
    <text evidence="3 16">Belongs to the Nth/MutY family.</text>
</comment>
<dbReference type="InterPro" id="IPR003651">
    <property type="entry name" value="Endonuclease3_FeS-loop_motif"/>
</dbReference>
<dbReference type="FunFam" id="1.10.1670.10:FF:000003">
    <property type="entry name" value="Endonuclease III homolog"/>
    <property type="match status" value="1"/>
</dbReference>
<dbReference type="HAMAP" id="MF_03183">
    <property type="entry name" value="Endonuclease_III_Nth"/>
    <property type="match status" value="1"/>
</dbReference>
<dbReference type="GO" id="GO:0000703">
    <property type="term" value="F:oxidized pyrimidine nucleobase lesion DNA N-glycosylase activity"/>
    <property type="evidence" value="ECO:0007669"/>
    <property type="project" value="UniProtKB-UniRule"/>
</dbReference>
<evidence type="ECO:0000256" key="4">
    <source>
        <dbReference type="ARBA" id="ARBA00022485"/>
    </source>
</evidence>
<evidence type="ECO:0000313" key="20">
    <source>
        <dbReference type="RefSeq" id="XP_011026395.1"/>
    </source>
</evidence>
<dbReference type="Pfam" id="PF00730">
    <property type="entry name" value="HhH-GPD"/>
    <property type="match status" value="1"/>
</dbReference>
<evidence type="ECO:0000256" key="14">
    <source>
        <dbReference type="ARBA" id="ARBA00044632"/>
    </source>
</evidence>
<evidence type="ECO:0000256" key="16">
    <source>
        <dbReference type="HAMAP-Rule" id="MF_03183"/>
    </source>
</evidence>
<keyword evidence="11 16" id="KW-0234">DNA repair</keyword>
<dbReference type="SUPFAM" id="SSF48150">
    <property type="entry name" value="DNA-glycosylase"/>
    <property type="match status" value="1"/>
</dbReference>
<name>A0AAJ6UBK9_POPEU</name>
<keyword evidence="9" id="KW-0408">Iron</keyword>
<evidence type="ECO:0000256" key="8">
    <source>
        <dbReference type="ARBA" id="ARBA00022946"/>
    </source>
</evidence>
<protein>
    <recommendedName>
        <fullName evidence="16">Endonuclease III homolog</fullName>
        <ecNumber evidence="16">3.2.2.-</ecNumber>
        <ecNumber evidence="16">4.2.99.18</ecNumber>
    </recommendedName>
    <alternativeName>
        <fullName evidence="16">Bifunctional DNA N-glycosylase/DNA-(apurinic or apyrimidinic site) lyase</fullName>
        <shortName evidence="16">DNA glycosylase/AP lyase</shortName>
    </alternativeName>
</protein>
<dbReference type="GO" id="GO:0051539">
    <property type="term" value="F:4 iron, 4 sulfur cluster binding"/>
    <property type="evidence" value="ECO:0007669"/>
    <property type="project" value="UniProtKB-KW"/>
</dbReference>
<dbReference type="Gene3D" id="1.10.340.30">
    <property type="entry name" value="Hypothetical protein, domain 2"/>
    <property type="match status" value="1"/>
</dbReference>
<keyword evidence="10" id="KW-0411">Iron-sulfur</keyword>
<dbReference type="FunFam" id="1.10.340.30:FF:000005">
    <property type="entry name" value="Endonuclease III-like protein 1"/>
    <property type="match status" value="1"/>
</dbReference>
<comment type="cofactor">
    <cofactor evidence="1">
        <name>[4Fe-4S] cluster</name>
        <dbReference type="ChEBI" id="CHEBI:49883"/>
    </cofactor>
</comment>
<dbReference type="PANTHER" id="PTHR43286:SF1">
    <property type="entry name" value="ENDONUCLEASE III-LIKE PROTEIN 1"/>
    <property type="match status" value="1"/>
</dbReference>
<evidence type="ECO:0000256" key="9">
    <source>
        <dbReference type="ARBA" id="ARBA00023004"/>
    </source>
</evidence>
<dbReference type="PANTHER" id="PTHR43286">
    <property type="entry name" value="ENDONUCLEASE III-LIKE PROTEIN 1"/>
    <property type="match status" value="1"/>
</dbReference>
<organism evidence="19 20">
    <name type="scientific">Populus euphratica</name>
    <name type="common">Euphrates poplar</name>
    <dbReference type="NCBI Taxonomy" id="75702"/>
    <lineage>
        <taxon>Eukaryota</taxon>
        <taxon>Viridiplantae</taxon>
        <taxon>Streptophyta</taxon>
        <taxon>Embryophyta</taxon>
        <taxon>Tracheophyta</taxon>
        <taxon>Spermatophyta</taxon>
        <taxon>Magnoliopsida</taxon>
        <taxon>eudicotyledons</taxon>
        <taxon>Gunneridae</taxon>
        <taxon>Pentapetalae</taxon>
        <taxon>rosids</taxon>
        <taxon>fabids</taxon>
        <taxon>Malpighiales</taxon>
        <taxon>Salicaceae</taxon>
        <taxon>Saliceae</taxon>
        <taxon>Populus</taxon>
    </lineage>
</organism>
<dbReference type="InterPro" id="IPR003265">
    <property type="entry name" value="HhH-GPD_domain"/>
</dbReference>
<keyword evidence="19" id="KW-1185">Reference proteome</keyword>
<feature type="compositionally biased region" description="Basic residues" evidence="17">
    <location>
        <begin position="369"/>
        <end position="379"/>
    </location>
</feature>
<keyword evidence="20" id="KW-0255">Endonuclease</keyword>
<dbReference type="InterPro" id="IPR011257">
    <property type="entry name" value="DNA_glycosylase"/>
</dbReference>
<dbReference type="EC" id="3.2.2.-" evidence="16"/>
<dbReference type="EC" id="4.2.99.18" evidence="16"/>
<evidence type="ECO:0000313" key="19">
    <source>
        <dbReference type="Proteomes" id="UP000694918"/>
    </source>
</evidence>
<evidence type="ECO:0000256" key="15">
    <source>
        <dbReference type="ARBA" id="ARBA00053205"/>
    </source>
</evidence>
<dbReference type="GO" id="GO:0006289">
    <property type="term" value="P:nucleotide-excision repair"/>
    <property type="evidence" value="ECO:0007669"/>
    <property type="project" value="TreeGrafter"/>
</dbReference>
<sequence length="379" mass="41586">MPVAVIRVPCSLNTTIGLIVKCKKMPNTRFSSKSLQSKTDISTSDTVPGSNEVSVPEIRVFARKRKVKTTVEAAEKEVKVEPRKQKLSSLPDIEEFAYKKGNGSALISKLKSTENVLPVDSEAASTIRSAGEPPLNWDKVLEGIHKMRSSEDAPVDTMGCEKAGISLPPEERRFAVLASALLSSQTKDHVTHGAIQRLQQNNLLTADAIDKADETAIKDLIYPVGFYTRKASNLKKIAKICLLKYDGDIPSSLEDLLSLPGIGPKMAHLVMNIAWNNVQGICVDTHVHRICNRLGWVARPGTKQKTSTPEETREALQLWLPKDEWVPINPLLVGFGQTICTPLRPRCGMCCISEFCPSAFKETSSPTSKQKRSGGSKKL</sequence>
<evidence type="ECO:0000256" key="7">
    <source>
        <dbReference type="ARBA" id="ARBA00022801"/>
    </source>
</evidence>
<dbReference type="CDD" id="cd00056">
    <property type="entry name" value="ENDO3c"/>
    <property type="match status" value="1"/>
</dbReference>
<dbReference type="InterPro" id="IPR000445">
    <property type="entry name" value="HhH_motif"/>
</dbReference>
<dbReference type="InterPro" id="IPR030841">
    <property type="entry name" value="NTH1"/>
</dbReference>
<feature type="region of interest" description="Disordered" evidence="17">
    <location>
        <begin position="31"/>
        <end position="51"/>
    </location>
</feature>
<evidence type="ECO:0000256" key="10">
    <source>
        <dbReference type="ARBA" id="ARBA00023014"/>
    </source>
</evidence>
<dbReference type="Gene3D" id="1.10.1670.10">
    <property type="entry name" value="Helix-hairpin-Helix base-excision DNA repair enzymes (C-terminal)"/>
    <property type="match status" value="1"/>
</dbReference>
<accession>A0AAJ6UBK9</accession>
<dbReference type="SMART" id="SM00525">
    <property type="entry name" value="FES"/>
    <property type="match status" value="1"/>
</dbReference>
<evidence type="ECO:0000256" key="5">
    <source>
        <dbReference type="ARBA" id="ARBA00022723"/>
    </source>
</evidence>
<proteinExistence type="inferred from homology"/>
<dbReference type="GeneID" id="105127019"/>
<dbReference type="GO" id="GO:0006285">
    <property type="term" value="P:base-excision repair, AP site formation"/>
    <property type="evidence" value="ECO:0007669"/>
    <property type="project" value="UniProtKB-UniRule"/>
</dbReference>
<dbReference type="Pfam" id="PF00633">
    <property type="entry name" value="HHH"/>
    <property type="match status" value="1"/>
</dbReference>
<evidence type="ECO:0000256" key="2">
    <source>
        <dbReference type="ARBA" id="ARBA00004595"/>
    </source>
</evidence>
<keyword evidence="8" id="KW-0809">Transit peptide</keyword>
<keyword evidence="7 16" id="KW-0378">Hydrolase</keyword>
<keyword evidence="20" id="KW-0540">Nuclease</keyword>
<dbReference type="Proteomes" id="UP000694918">
    <property type="component" value="Unplaced"/>
</dbReference>
<dbReference type="GO" id="GO:0046872">
    <property type="term" value="F:metal ion binding"/>
    <property type="evidence" value="ECO:0007669"/>
    <property type="project" value="UniProtKB-KW"/>
</dbReference>
<dbReference type="PROSITE" id="PS01155">
    <property type="entry name" value="ENDONUCLEASE_III_2"/>
    <property type="match status" value="1"/>
</dbReference>
<evidence type="ECO:0000256" key="1">
    <source>
        <dbReference type="ARBA" id="ARBA00001966"/>
    </source>
</evidence>
<feature type="domain" description="HhH-GPD" evidence="18">
    <location>
        <begin position="182"/>
        <end position="338"/>
    </location>
</feature>
<comment type="subcellular location">
    <subcellularLocation>
        <location evidence="2">Plastid</location>
        <location evidence="2">Chloroplast stroma</location>
        <location evidence="2">Chloroplast nucleoid</location>
    </subcellularLocation>
</comment>
<dbReference type="PROSITE" id="PS00764">
    <property type="entry name" value="ENDONUCLEASE_III_1"/>
    <property type="match status" value="1"/>
</dbReference>
<keyword evidence="12 16" id="KW-0456">Lyase</keyword>
<dbReference type="KEGG" id="peu:105127019"/>
<dbReference type="RefSeq" id="XP_011026395.1">
    <property type="nucleotide sequence ID" value="XM_011028093.1"/>
</dbReference>
<dbReference type="InterPro" id="IPR004036">
    <property type="entry name" value="Endonuclease-III-like_CS2"/>
</dbReference>
<dbReference type="GO" id="GO:0140078">
    <property type="term" value="F:class I DNA-(apurinic or apyrimidinic site) endonuclease activity"/>
    <property type="evidence" value="ECO:0007669"/>
    <property type="project" value="UniProtKB-EC"/>
</dbReference>
<evidence type="ECO:0000256" key="3">
    <source>
        <dbReference type="ARBA" id="ARBA00008343"/>
    </source>
</evidence>
<comment type="caution">
    <text evidence="16">Lacks conserved residue(s) required for the propagation of feature annotation.</text>
</comment>
<dbReference type="GO" id="GO:0003677">
    <property type="term" value="F:DNA binding"/>
    <property type="evidence" value="ECO:0007669"/>
    <property type="project" value="UniProtKB-UniRule"/>
</dbReference>
<evidence type="ECO:0000256" key="11">
    <source>
        <dbReference type="ARBA" id="ARBA00023204"/>
    </source>
</evidence>
<evidence type="ECO:0000259" key="18">
    <source>
        <dbReference type="SMART" id="SM00478"/>
    </source>
</evidence>
<dbReference type="GO" id="GO:0005634">
    <property type="term" value="C:nucleus"/>
    <property type="evidence" value="ECO:0007669"/>
    <property type="project" value="InterPro"/>
</dbReference>
<dbReference type="GO" id="GO:0042644">
    <property type="term" value="C:chloroplast nucleoid"/>
    <property type="evidence" value="ECO:0007669"/>
    <property type="project" value="UniProtKB-SubCell"/>
</dbReference>
<gene>
    <name evidence="20" type="primary">LOC105127019</name>
    <name evidence="16" type="synonym">NTH1</name>
</gene>
<evidence type="ECO:0000256" key="6">
    <source>
        <dbReference type="ARBA" id="ARBA00022763"/>
    </source>
</evidence>
<comment type="function">
    <text evidence="15 16">Bifunctional DNA N-glycosylase with associated apurinic/apyrimidinic (AP) lyase function that catalyzes the first step in base excision repair (BER), the primary repair pathway for the repair of oxidative DNA damage. The DNA N-glycosylase activity releases the damaged DNA base from DNA by cleaving the N-glycosidic bond, leaving an AP site. The AP lyase activity cleaves the phosphodiester bond 3' to the AP site by a beta-elimination. Primarily recognizes and repairs oxidative base damage of pyrimidines.</text>
</comment>
<reference evidence="20" key="1">
    <citation type="submission" date="2025-08" db="UniProtKB">
        <authorList>
            <consortium name="RefSeq"/>
        </authorList>
    </citation>
    <scope>IDENTIFICATION</scope>
</reference>
<dbReference type="AlphaFoldDB" id="A0AAJ6UBK9"/>
<evidence type="ECO:0000256" key="13">
    <source>
        <dbReference type="ARBA" id="ARBA00023295"/>
    </source>
</evidence>
<comment type="catalytic activity">
    <reaction evidence="14 16">
        <text>2'-deoxyribonucleotide-(2'-deoxyribose 5'-phosphate)-2'-deoxyribonucleotide-DNA = a 3'-end 2'-deoxyribonucleotide-(2,3-dehydro-2,3-deoxyribose 5'-phosphate)-DNA + a 5'-end 5'-phospho-2'-deoxyribonucleoside-DNA + H(+)</text>
        <dbReference type="Rhea" id="RHEA:66592"/>
        <dbReference type="Rhea" id="RHEA-COMP:13180"/>
        <dbReference type="Rhea" id="RHEA-COMP:16897"/>
        <dbReference type="Rhea" id="RHEA-COMP:17067"/>
        <dbReference type="ChEBI" id="CHEBI:15378"/>
        <dbReference type="ChEBI" id="CHEBI:136412"/>
        <dbReference type="ChEBI" id="CHEBI:157695"/>
        <dbReference type="ChEBI" id="CHEBI:167181"/>
        <dbReference type="EC" id="4.2.99.18"/>
    </reaction>
</comment>
<keyword evidence="13 16" id="KW-0326">Glycosidase</keyword>
<evidence type="ECO:0000256" key="12">
    <source>
        <dbReference type="ARBA" id="ARBA00023239"/>
    </source>
</evidence>
<feature type="region of interest" description="Disordered" evidence="17">
    <location>
        <begin position="360"/>
        <end position="379"/>
    </location>
</feature>
<keyword evidence="6 16" id="KW-0227">DNA damage</keyword>